<keyword evidence="2" id="KW-1185">Reference proteome</keyword>
<name>A0AAW0GTA2_9APHY</name>
<organism evidence="1 2">
    <name type="scientific">Cerrena zonata</name>
    <dbReference type="NCBI Taxonomy" id="2478898"/>
    <lineage>
        <taxon>Eukaryota</taxon>
        <taxon>Fungi</taxon>
        <taxon>Dikarya</taxon>
        <taxon>Basidiomycota</taxon>
        <taxon>Agaricomycotina</taxon>
        <taxon>Agaricomycetes</taxon>
        <taxon>Polyporales</taxon>
        <taxon>Cerrenaceae</taxon>
        <taxon>Cerrena</taxon>
    </lineage>
</organism>
<comment type="caution">
    <text evidence="1">The sequence shown here is derived from an EMBL/GenBank/DDBJ whole genome shotgun (WGS) entry which is preliminary data.</text>
</comment>
<sequence>MASNLKKFGKRVIGHQETVPVVSVKEWTSHLSHDPKSEVREYFQSLFPILGWITRYSKPLSVLTYN</sequence>
<reference evidence="1 2" key="1">
    <citation type="submission" date="2022-09" db="EMBL/GenBank/DDBJ databases">
        <authorList>
            <person name="Palmer J.M."/>
        </authorList>
    </citation>
    <scope>NUCLEOTIDE SEQUENCE [LARGE SCALE GENOMIC DNA]</scope>
    <source>
        <strain evidence="1 2">DSM 7382</strain>
    </source>
</reference>
<dbReference type="Proteomes" id="UP001385951">
    <property type="component" value="Unassembled WGS sequence"/>
</dbReference>
<accession>A0AAW0GTA2</accession>
<proteinExistence type="predicted"/>
<evidence type="ECO:0000313" key="2">
    <source>
        <dbReference type="Proteomes" id="UP001385951"/>
    </source>
</evidence>
<dbReference type="EMBL" id="JASBNA010000003">
    <property type="protein sequence ID" value="KAK7693192.1"/>
    <property type="molecule type" value="Genomic_DNA"/>
</dbReference>
<gene>
    <name evidence="1" type="ORF">QCA50_002758</name>
</gene>
<evidence type="ECO:0000313" key="1">
    <source>
        <dbReference type="EMBL" id="KAK7693192.1"/>
    </source>
</evidence>
<protein>
    <submittedName>
        <fullName evidence="1">Uncharacterized protein</fullName>
    </submittedName>
</protein>
<dbReference type="AlphaFoldDB" id="A0AAW0GTA2"/>